<dbReference type="EMBL" id="MLAU01018682">
    <property type="protein sequence ID" value="OIW21076.1"/>
    <property type="molecule type" value="Genomic_DNA"/>
</dbReference>
<proteinExistence type="predicted"/>
<dbReference type="Gramene" id="OIW21076">
    <property type="protein sequence ID" value="OIW21076"/>
    <property type="gene ID" value="TanjilG_28525"/>
</dbReference>
<sequence>MGLRSRRDRGSSRSGQPDLQGEGVQRLDVAWRMNVDATLAAKEEGSPLLVTSKSFLGSASSPSGSRRWQWVMFFDL</sequence>
<evidence type="ECO:0000313" key="2">
    <source>
        <dbReference type="EMBL" id="OIW21076.1"/>
    </source>
</evidence>
<accession>A0A394DCK8</accession>
<evidence type="ECO:0000313" key="3">
    <source>
        <dbReference type="Proteomes" id="UP000188354"/>
    </source>
</evidence>
<comment type="caution">
    <text evidence="2">The sequence shown here is derived from an EMBL/GenBank/DDBJ whole genome shotgun (WGS) entry which is preliminary data.</text>
</comment>
<dbReference type="AlphaFoldDB" id="A0A394DCK8"/>
<protein>
    <submittedName>
        <fullName evidence="2">Uncharacterized protein</fullName>
    </submittedName>
</protein>
<evidence type="ECO:0000256" key="1">
    <source>
        <dbReference type="SAM" id="MobiDB-lite"/>
    </source>
</evidence>
<organism evidence="2 3">
    <name type="scientific">Lupinus angustifolius</name>
    <name type="common">Narrow-leaved blue lupine</name>
    <dbReference type="NCBI Taxonomy" id="3871"/>
    <lineage>
        <taxon>Eukaryota</taxon>
        <taxon>Viridiplantae</taxon>
        <taxon>Streptophyta</taxon>
        <taxon>Embryophyta</taxon>
        <taxon>Tracheophyta</taxon>
        <taxon>Spermatophyta</taxon>
        <taxon>Magnoliopsida</taxon>
        <taxon>eudicotyledons</taxon>
        <taxon>Gunneridae</taxon>
        <taxon>Pentapetalae</taxon>
        <taxon>rosids</taxon>
        <taxon>fabids</taxon>
        <taxon>Fabales</taxon>
        <taxon>Fabaceae</taxon>
        <taxon>Papilionoideae</taxon>
        <taxon>50 kb inversion clade</taxon>
        <taxon>genistoids sensu lato</taxon>
        <taxon>core genistoids</taxon>
        <taxon>Genisteae</taxon>
        <taxon>Lupinus</taxon>
    </lineage>
</organism>
<dbReference type="Proteomes" id="UP000188354">
    <property type="component" value="Unassembled WGS sequence"/>
</dbReference>
<name>A0A394DCK8_LUPAN</name>
<gene>
    <name evidence="2" type="ORF">TanjilG_28525</name>
</gene>
<reference evidence="2 3" key="1">
    <citation type="journal article" date="2017" name="Plant Biotechnol. J.">
        <title>A comprehensive draft genome sequence for lupin (Lupinus angustifolius), an emerging health food: insights into plant-microbe interactions and legume evolution.</title>
        <authorList>
            <person name="Hane J.K."/>
            <person name="Ming Y."/>
            <person name="Kamphuis L.G."/>
            <person name="Nelson M.N."/>
            <person name="Garg G."/>
            <person name="Atkins C.A."/>
            <person name="Bayer P.E."/>
            <person name="Bravo A."/>
            <person name="Bringans S."/>
            <person name="Cannon S."/>
            <person name="Edwards D."/>
            <person name="Foley R."/>
            <person name="Gao L.L."/>
            <person name="Harrison M.J."/>
            <person name="Huang W."/>
            <person name="Hurgobin B."/>
            <person name="Li S."/>
            <person name="Liu C.W."/>
            <person name="McGrath A."/>
            <person name="Morahan G."/>
            <person name="Murray J."/>
            <person name="Weller J."/>
            <person name="Jian J."/>
            <person name="Singh K.B."/>
        </authorList>
    </citation>
    <scope>NUCLEOTIDE SEQUENCE [LARGE SCALE GENOMIC DNA]</scope>
    <source>
        <strain evidence="3">cv. Tanjil</strain>
        <tissue evidence="2">Whole plant</tissue>
    </source>
</reference>
<feature type="region of interest" description="Disordered" evidence="1">
    <location>
        <begin position="1"/>
        <end position="23"/>
    </location>
</feature>
<keyword evidence="3" id="KW-1185">Reference proteome</keyword>